<dbReference type="InterPro" id="IPR044299">
    <property type="entry name" value="GIS3/ZFP5/ZFP6"/>
</dbReference>
<dbReference type="Proteomes" id="UP000818029">
    <property type="component" value="Chromosome D08"/>
</dbReference>
<dbReference type="GeneID" id="107908622"/>
<dbReference type="InterPro" id="IPR013087">
    <property type="entry name" value="Znf_C2H2_type"/>
</dbReference>
<dbReference type="GO" id="GO:0000976">
    <property type="term" value="F:transcription cis-regulatory region binding"/>
    <property type="evidence" value="ECO:0000318"/>
    <property type="project" value="GO_Central"/>
</dbReference>
<dbReference type="PANTHER" id="PTHR46353">
    <property type="entry name" value="ZINC FINGER PROTEIN 5"/>
    <property type="match status" value="1"/>
</dbReference>
<evidence type="ECO:0000313" key="4">
    <source>
        <dbReference type="Proteomes" id="UP000818029"/>
    </source>
</evidence>
<protein>
    <submittedName>
        <fullName evidence="5">Zinc finger protein 6</fullName>
    </submittedName>
</protein>
<dbReference type="PANTHER" id="PTHR46353:SF11">
    <property type="entry name" value="C2H2-TYPE DOMAIN-CONTAINING PROTEIN"/>
    <property type="match status" value="1"/>
</dbReference>
<proteinExistence type="predicted"/>
<evidence type="ECO:0000256" key="1">
    <source>
        <dbReference type="PROSITE-ProRule" id="PRU00042"/>
    </source>
</evidence>
<dbReference type="Gene3D" id="3.30.160.60">
    <property type="entry name" value="Classic Zinc Finger"/>
    <property type="match status" value="1"/>
</dbReference>
<dbReference type="GO" id="GO:0010026">
    <property type="term" value="P:trichome differentiation"/>
    <property type="evidence" value="ECO:0000318"/>
    <property type="project" value="GO_Central"/>
</dbReference>
<feature type="domain" description="C2H2-type" evidence="3">
    <location>
        <begin position="53"/>
        <end position="80"/>
    </location>
</feature>
<organism evidence="4 5">
    <name type="scientific">Gossypium hirsutum</name>
    <name type="common">Upland cotton</name>
    <name type="synonym">Gossypium mexicanum</name>
    <dbReference type="NCBI Taxonomy" id="3635"/>
    <lineage>
        <taxon>Eukaryota</taxon>
        <taxon>Viridiplantae</taxon>
        <taxon>Streptophyta</taxon>
        <taxon>Embryophyta</taxon>
        <taxon>Tracheophyta</taxon>
        <taxon>Spermatophyta</taxon>
        <taxon>Magnoliopsida</taxon>
        <taxon>eudicotyledons</taxon>
        <taxon>Gunneridae</taxon>
        <taxon>Pentapetalae</taxon>
        <taxon>rosids</taxon>
        <taxon>malvids</taxon>
        <taxon>Malvales</taxon>
        <taxon>Malvaceae</taxon>
        <taxon>Malvoideae</taxon>
        <taxon>Gossypium</taxon>
    </lineage>
</organism>
<gene>
    <name evidence="5" type="primary">LOC107908622</name>
</gene>
<keyword evidence="1" id="KW-0479">Metal-binding</keyword>
<evidence type="ECO:0000259" key="3">
    <source>
        <dbReference type="PROSITE" id="PS50157"/>
    </source>
</evidence>
<dbReference type="GO" id="GO:0009740">
    <property type="term" value="P:gibberellic acid mediated signaling pathway"/>
    <property type="evidence" value="ECO:0000318"/>
    <property type="project" value="GO_Central"/>
</dbReference>
<dbReference type="PROSITE" id="PS00028">
    <property type="entry name" value="ZINC_FINGER_C2H2_1"/>
    <property type="match status" value="1"/>
</dbReference>
<dbReference type="SUPFAM" id="SSF57667">
    <property type="entry name" value="beta-beta-alpha zinc fingers"/>
    <property type="match status" value="1"/>
</dbReference>
<dbReference type="GO" id="GO:0005634">
    <property type="term" value="C:nucleus"/>
    <property type="evidence" value="ECO:0000318"/>
    <property type="project" value="GO_Central"/>
</dbReference>
<reference evidence="4" key="1">
    <citation type="journal article" date="2020" name="Nat. Genet.">
        <title>Genomic diversifications of five Gossypium allopolyploid species and their impact on cotton improvement.</title>
        <authorList>
            <person name="Chen Z.J."/>
            <person name="Sreedasyam A."/>
            <person name="Ando A."/>
            <person name="Song Q."/>
            <person name="De Santiago L.M."/>
            <person name="Hulse-Kemp A.M."/>
            <person name="Ding M."/>
            <person name="Ye W."/>
            <person name="Kirkbride R.C."/>
            <person name="Jenkins J."/>
            <person name="Plott C."/>
            <person name="Lovell J."/>
            <person name="Lin Y.M."/>
            <person name="Vaughn R."/>
            <person name="Liu B."/>
            <person name="Simpson S."/>
            <person name="Scheffler B.E."/>
            <person name="Wen L."/>
            <person name="Saski C.A."/>
            <person name="Grover C.E."/>
            <person name="Hu G."/>
            <person name="Conover J.L."/>
            <person name="Carlson J.W."/>
            <person name="Shu S."/>
            <person name="Boston L.B."/>
            <person name="Williams M."/>
            <person name="Peterson D.G."/>
            <person name="McGee K."/>
            <person name="Jones D.C."/>
            <person name="Wendel J.F."/>
            <person name="Stelly D.M."/>
            <person name="Grimwood J."/>
            <person name="Schmutz J."/>
        </authorList>
    </citation>
    <scope>NUCLEOTIDE SEQUENCE [LARGE SCALE GENOMIC DNA]</scope>
    <source>
        <strain evidence="4">cv. TM-1</strain>
    </source>
</reference>
<reference evidence="5" key="2">
    <citation type="submission" date="2025-08" db="UniProtKB">
        <authorList>
            <consortium name="RefSeq"/>
        </authorList>
    </citation>
    <scope>IDENTIFICATION</scope>
</reference>
<dbReference type="OMA" id="CDECPHR"/>
<dbReference type="STRING" id="3635.A0A1U8JRG0"/>
<evidence type="ECO:0000256" key="2">
    <source>
        <dbReference type="SAM" id="MobiDB-lite"/>
    </source>
</evidence>
<dbReference type="PaxDb" id="3635-A0A1U8JRG0"/>
<dbReference type="KEGG" id="ghi:107908622"/>
<keyword evidence="1" id="KW-0863">Zinc-finger</keyword>
<name>A0A1U8JRG0_GOSHI</name>
<sequence>MTESSISSTWSSSADKQSDPKPSSSLKLFGFSLTDQDEVSVKAEEDFGDSRKFECPFCHRVFANSQALGGHQNAHKRERQRARRTQFLHTHHHHHYQRYIAAAAAAAAAPVLSSHAVRSSPPPGLHEGFTSNAAGKFVAQQPLVLRSTPCDECPHRIYVAQPLYLGASGPEFVEFGGKLPEADISVDLHLKLSPSGCWNLGF</sequence>
<dbReference type="RefSeq" id="XP_016691338.1">
    <property type="nucleotide sequence ID" value="XM_016835849.1"/>
</dbReference>
<dbReference type="InterPro" id="IPR036236">
    <property type="entry name" value="Znf_C2H2_sf"/>
</dbReference>
<dbReference type="GO" id="GO:0003700">
    <property type="term" value="F:DNA-binding transcription factor activity"/>
    <property type="evidence" value="ECO:0000318"/>
    <property type="project" value="GO_Central"/>
</dbReference>
<dbReference type="GO" id="GO:0010090">
    <property type="term" value="P:trichome morphogenesis"/>
    <property type="evidence" value="ECO:0007669"/>
    <property type="project" value="InterPro"/>
</dbReference>
<accession>A0A1U8JRG0</accession>
<dbReference type="AlphaFoldDB" id="A0A1U8JRG0"/>
<dbReference type="OrthoDB" id="772256at2759"/>
<keyword evidence="4" id="KW-1185">Reference proteome</keyword>
<dbReference type="PROSITE" id="PS50157">
    <property type="entry name" value="ZINC_FINGER_C2H2_2"/>
    <property type="match status" value="1"/>
</dbReference>
<dbReference type="GO" id="GO:0009736">
    <property type="term" value="P:cytokinin-activated signaling pathway"/>
    <property type="evidence" value="ECO:0000318"/>
    <property type="project" value="GO_Central"/>
</dbReference>
<evidence type="ECO:0000313" key="5">
    <source>
        <dbReference type="RefSeq" id="XP_016691338.1"/>
    </source>
</evidence>
<feature type="region of interest" description="Disordered" evidence="2">
    <location>
        <begin position="1"/>
        <end position="26"/>
    </location>
</feature>
<keyword evidence="1" id="KW-0862">Zinc</keyword>
<dbReference type="GO" id="GO:0008270">
    <property type="term" value="F:zinc ion binding"/>
    <property type="evidence" value="ECO:0007669"/>
    <property type="project" value="UniProtKB-KW"/>
</dbReference>
<feature type="compositionally biased region" description="Low complexity" evidence="2">
    <location>
        <begin position="1"/>
        <end position="13"/>
    </location>
</feature>